<sequence>MKDVGNLLVAALVWGTGTKARSVHRRAQIFRHSPDTDIDARLDVALEALQERGATEAYWALNEEGGQVAFPKDTQRAWRLADAGRVLRETGECELWMMP</sequence>
<name>A0ABW6L4Z3_9ACTN</name>
<dbReference type="InterPro" id="IPR048868">
    <property type="entry name" value="OGG-like_put"/>
</dbReference>
<keyword evidence="2" id="KW-1185">Reference proteome</keyword>
<accession>A0ABW6L4Z3</accession>
<gene>
    <name evidence="1" type="ORF">ACFYNZ_33275</name>
</gene>
<dbReference type="Pfam" id="PF21790">
    <property type="entry name" value="OGG"/>
    <property type="match status" value="1"/>
</dbReference>
<organism evidence="1 2">
    <name type="scientific">Streptomyces kebangsaanensis</name>
    <dbReference type="NCBI Taxonomy" id="864058"/>
    <lineage>
        <taxon>Bacteria</taxon>
        <taxon>Bacillati</taxon>
        <taxon>Actinomycetota</taxon>
        <taxon>Actinomycetes</taxon>
        <taxon>Kitasatosporales</taxon>
        <taxon>Streptomycetaceae</taxon>
        <taxon>Streptomyces</taxon>
    </lineage>
</organism>
<dbReference type="RefSeq" id="WP_388353928.1">
    <property type="nucleotide sequence ID" value="NZ_JBIAFJ010000049.1"/>
</dbReference>
<evidence type="ECO:0000313" key="1">
    <source>
        <dbReference type="EMBL" id="MFE9174255.1"/>
    </source>
</evidence>
<reference evidence="1 2" key="1">
    <citation type="submission" date="2024-10" db="EMBL/GenBank/DDBJ databases">
        <title>The Natural Products Discovery Center: Release of the First 8490 Sequenced Strains for Exploring Actinobacteria Biosynthetic Diversity.</title>
        <authorList>
            <person name="Kalkreuter E."/>
            <person name="Kautsar S.A."/>
            <person name="Yang D."/>
            <person name="Bader C.D."/>
            <person name="Teijaro C.N."/>
            <person name="Fluegel L."/>
            <person name="Davis C.M."/>
            <person name="Simpson J.R."/>
            <person name="Lauterbach L."/>
            <person name="Steele A.D."/>
            <person name="Gui C."/>
            <person name="Meng S."/>
            <person name="Li G."/>
            <person name="Viehrig K."/>
            <person name="Ye F."/>
            <person name="Su P."/>
            <person name="Kiefer A.F."/>
            <person name="Nichols A."/>
            <person name="Cepeda A.J."/>
            <person name="Yan W."/>
            <person name="Fan B."/>
            <person name="Jiang Y."/>
            <person name="Adhikari A."/>
            <person name="Zheng C.-J."/>
            <person name="Schuster L."/>
            <person name="Cowan T.M."/>
            <person name="Smanski M.J."/>
            <person name="Chevrette M.G."/>
            <person name="De Carvalho L.P.S."/>
            <person name="Shen B."/>
        </authorList>
    </citation>
    <scope>NUCLEOTIDE SEQUENCE [LARGE SCALE GENOMIC DNA]</scope>
    <source>
        <strain evidence="1 2">NPDC007147</strain>
    </source>
</reference>
<proteinExistence type="predicted"/>
<protein>
    <submittedName>
        <fullName evidence="1">Uncharacterized protein</fullName>
    </submittedName>
</protein>
<evidence type="ECO:0000313" key="2">
    <source>
        <dbReference type="Proteomes" id="UP001601197"/>
    </source>
</evidence>
<comment type="caution">
    <text evidence="1">The sequence shown here is derived from an EMBL/GenBank/DDBJ whole genome shotgun (WGS) entry which is preliminary data.</text>
</comment>
<dbReference type="EMBL" id="JBIAFJ010000049">
    <property type="protein sequence ID" value="MFE9174255.1"/>
    <property type="molecule type" value="Genomic_DNA"/>
</dbReference>
<dbReference type="Proteomes" id="UP001601197">
    <property type="component" value="Unassembled WGS sequence"/>
</dbReference>